<feature type="domain" description="Glycosyl hydrolase family 13 catalytic" evidence="2">
    <location>
        <begin position="6"/>
        <end position="485"/>
    </location>
</feature>
<reference evidence="3" key="2">
    <citation type="submission" date="2023-07" db="EMBL/GenBank/DDBJ databases">
        <authorList>
            <person name="Sun H."/>
        </authorList>
    </citation>
    <scope>NUCLEOTIDE SEQUENCE</scope>
    <source>
        <strain evidence="3">05753</strain>
    </source>
</reference>
<dbReference type="SMART" id="SM00642">
    <property type="entry name" value="Aamy"/>
    <property type="match status" value="1"/>
</dbReference>
<dbReference type="Gene3D" id="3.30.1590.10">
    <property type="entry name" value="Maltooligosyl trehalose synthase, domain 2"/>
    <property type="match status" value="1"/>
</dbReference>
<dbReference type="Pfam" id="PF00128">
    <property type="entry name" value="Alpha-amylase"/>
    <property type="match status" value="1"/>
</dbReference>
<reference evidence="3" key="1">
    <citation type="journal article" date="2015" name="Int. J. Syst. Evol. Microbiol.">
        <title>Rhizobium oryzicola sp. nov., potential plant-growth-promoting endophytic bacteria isolated from rice roots.</title>
        <authorList>
            <person name="Zhang X.X."/>
            <person name="Gao J.S."/>
            <person name="Cao Y.H."/>
            <person name="Sheirdil R.A."/>
            <person name="Wang X.C."/>
            <person name="Zhang L."/>
        </authorList>
    </citation>
    <scope>NUCLEOTIDE SEQUENCE</scope>
    <source>
        <strain evidence="3">05753</strain>
    </source>
</reference>
<keyword evidence="4" id="KW-1185">Reference proteome</keyword>
<sequence>MTLPTSTYRIQFRNGMTFDRAVDLVPYLKRLGISHLYASPVFTAAPGSTHGYDVADPNKIEPELGGRVGLERLASTLKQSEMGLILDIVPNHMAAALENVWWRSIVEWGKASRYGHFFDVDWKRRLTLPFLGDDFDKVVDAGDISVILDPEQGCLAFAYFETHYPLNPSSYGFALSGIGSTLAREMAEFAATARPKLEEAFHDTMRSFASRADARDIVDMLAQKSRDRAFLRELHDQQTYRLTSWRDAPKDLSYRRFFEITGLAGLRVEDEEVFLESHRTILELVHSGAVDGLRIDHVDGLADPAGYLKRLREAVGPDVNIWIEKILGHGENLPSDWPIQGTTGYEFIASLSELFVDPVKAAELVKAYDASAGRVSDAKAEFRKAKGLMADVNFAGEVSTLLKLAQEMAAGDAATMSLSKEALHRALRELLIAFPVYRTYGTRMGLEPHDHQRLKDVLDETRKSPEPPDEQALMLLARILMGDVDQQFDEKAALFRTRFQQLTGPLMAKSLEDTLFFRLNPLLALNEVGGEPGLRDFSVEAFHREMQTRQERQPHGLSGTSTHDTKRGEDARARLYALSEAPDLWQQSFGRWRDMNRAAVQTLQKGAAPEPEVEWMIYQALVGVWPVDLSIDDPQGLKALEERLLAYTEKALREAKLRTAWTDGDEDYEKAVKAYVSHLLDPANATFLQDFTASMQPVFQAGAVNSLTQTLIKLTAPGIPDIYQGSEGFDLSLVDPDNRREPDFDTLIADLFGEAVVEAEFWKSARLKQAMIAAVLSLRQDLPALFAKGNYVPLQAIGPKADHIVAFAREWDGKRLVVIGARMVLDTIEKTGLPVPKDFWNETVLPLSAIGPRHFRNVISDEQYGKESDLVLSALFAEWPFAVLVSE</sequence>
<gene>
    <name evidence="3" type="primary">treY</name>
    <name evidence="3" type="ORF">Q2T52_08310</name>
</gene>
<dbReference type="InterPro" id="IPR006047">
    <property type="entry name" value="GH13_cat_dom"/>
</dbReference>
<dbReference type="InterPro" id="IPR013797">
    <property type="entry name" value="Maltooligo_trehalose_synth_4"/>
</dbReference>
<dbReference type="EMBL" id="JAUKWQ010000002">
    <property type="protein sequence ID" value="MDO1582096.1"/>
    <property type="molecule type" value="Genomic_DNA"/>
</dbReference>
<dbReference type="RefSeq" id="WP_302076241.1">
    <property type="nucleotide sequence ID" value="NZ_JAUKWQ010000002.1"/>
</dbReference>
<dbReference type="Gene3D" id="1.10.150.200">
    <property type="entry name" value="Maltooligosyl trehalose synthase, domain 3"/>
    <property type="match status" value="1"/>
</dbReference>
<feature type="region of interest" description="Disordered" evidence="1">
    <location>
        <begin position="547"/>
        <end position="568"/>
    </location>
</feature>
<protein>
    <submittedName>
        <fullName evidence="3">Malto-oligosyltrehalose synthase</fullName>
        <ecNumber evidence="3">5.4.99.15</ecNumber>
    </submittedName>
</protein>
<dbReference type="EC" id="5.4.99.15" evidence="3"/>
<name>A0ABT8SVN3_9HYPH</name>
<dbReference type="PANTHER" id="PTHR10357:SF216">
    <property type="entry name" value="MALTOOLIGOSYL TREHALOSE SYNTHASE-RELATED"/>
    <property type="match status" value="1"/>
</dbReference>
<dbReference type="SUPFAM" id="SSF51445">
    <property type="entry name" value="(Trans)glycosidases"/>
    <property type="match status" value="1"/>
</dbReference>
<dbReference type="InterPro" id="IPR012767">
    <property type="entry name" value="Trehalose_TreY"/>
</dbReference>
<dbReference type="PANTHER" id="PTHR10357">
    <property type="entry name" value="ALPHA-AMYLASE FAMILY MEMBER"/>
    <property type="match status" value="1"/>
</dbReference>
<proteinExistence type="predicted"/>
<dbReference type="Gene3D" id="3.20.20.80">
    <property type="entry name" value="Glycosidases"/>
    <property type="match status" value="1"/>
</dbReference>
<evidence type="ECO:0000256" key="1">
    <source>
        <dbReference type="SAM" id="MobiDB-lite"/>
    </source>
</evidence>
<keyword evidence="3" id="KW-0413">Isomerase</keyword>
<evidence type="ECO:0000259" key="2">
    <source>
        <dbReference type="SMART" id="SM00642"/>
    </source>
</evidence>
<evidence type="ECO:0000313" key="3">
    <source>
        <dbReference type="EMBL" id="MDO1582096.1"/>
    </source>
</evidence>
<organism evidence="3 4">
    <name type="scientific">Rhizobium oryzicola</name>
    <dbReference type="NCBI Taxonomy" id="1232668"/>
    <lineage>
        <taxon>Bacteria</taxon>
        <taxon>Pseudomonadati</taxon>
        <taxon>Pseudomonadota</taxon>
        <taxon>Alphaproteobacteria</taxon>
        <taxon>Hyphomicrobiales</taxon>
        <taxon>Rhizobiaceae</taxon>
        <taxon>Rhizobium/Agrobacterium group</taxon>
        <taxon>Rhizobium</taxon>
    </lineage>
</organism>
<dbReference type="CDD" id="cd11336">
    <property type="entry name" value="AmyAc_MTSase"/>
    <property type="match status" value="1"/>
</dbReference>
<dbReference type="Proteomes" id="UP001169006">
    <property type="component" value="Unassembled WGS sequence"/>
</dbReference>
<evidence type="ECO:0000313" key="4">
    <source>
        <dbReference type="Proteomes" id="UP001169006"/>
    </source>
</evidence>
<comment type="caution">
    <text evidence="3">The sequence shown here is derived from an EMBL/GenBank/DDBJ whole genome shotgun (WGS) entry which is preliminary data.</text>
</comment>
<dbReference type="NCBIfam" id="TIGR02401">
    <property type="entry name" value="trehalose_TreY"/>
    <property type="match status" value="1"/>
</dbReference>
<dbReference type="Gene3D" id="1.10.10.470">
    <property type="entry name" value="Maltooligosyl trehalose synthase, domain 4"/>
    <property type="match status" value="1"/>
</dbReference>
<dbReference type="GO" id="GO:0047470">
    <property type="term" value="F:(1,4)-alpha-D-glucan 1-alpha-D-glucosylmutase activity"/>
    <property type="evidence" value="ECO:0007669"/>
    <property type="project" value="UniProtKB-EC"/>
</dbReference>
<accession>A0ABT8SVN3</accession>
<dbReference type="InterPro" id="IPR017853">
    <property type="entry name" value="GH"/>
</dbReference>